<accession>A0A1B9NWZ3</accession>
<dbReference type="NCBIfam" id="TIGR02532">
    <property type="entry name" value="IV_pilin_GFxxxE"/>
    <property type="match status" value="1"/>
</dbReference>
<dbReference type="STRING" id="688.A6E04_00595"/>
<evidence type="ECO:0000313" key="2">
    <source>
        <dbReference type="EMBL" id="OCH20218.1"/>
    </source>
</evidence>
<dbReference type="Pfam" id="PF07963">
    <property type="entry name" value="N_methyl"/>
    <property type="match status" value="1"/>
</dbReference>
<protein>
    <submittedName>
        <fullName evidence="2">MSHA biogenesis protein MshC</fullName>
    </submittedName>
</protein>
<keyword evidence="1" id="KW-0812">Transmembrane</keyword>
<dbReference type="OrthoDB" id="5918972at2"/>
<dbReference type="InterPro" id="IPR045584">
    <property type="entry name" value="Pilin-like"/>
</dbReference>
<feature type="transmembrane region" description="Helical" evidence="1">
    <location>
        <begin position="21"/>
        <end position="40"/>
    </location>
</feature>
<keyword evidence="1" id="KW-0472">Membrane</keyword>
<keyword evidence="1" id="KW-1133">Transmembrane helix</keyword>
<sequence length="204" mass="22340">MKAPRIKLQQIKRIKINGFTLIELIVVIVLLAIIAVYASSKYMGVSRFSSAAAQEQVMSILRQIQVASMQTNIPINETSKDGVDECRILHLASDKFGVSQACQNQNMNSAVLSDYSKETNQQQLELIKLSYEFTNSDGAISISQLSFDLLGRPIMPLSSATSSLCLGEDCRITITTSSSNESRSVCINGEGFIYRSILDEGCGL</sequence>
<name>A0A1B9NWZ3_ALILO</name>
<dbReference type="EMBL" id="MAJU01000013">
    <property type="protein sequence ID" value="OCH20218.1"/>
    <property type="molecule type" value="Genomic_DNA"/>
</dbReference>
<dbReference type="Gene3D" id="3.30.700.10">
    <property type="entry name" value="Glycoprotein, Type 4 Pilin"/>
    <property type="match status" value="1"/>
</dbReference>
<dbReference type="SUPFAM" id="SSF54523">
    <property type="entry name" value="Pili subunits"/>
    <property type="match status" value="1"/>
</dbReference>
<comment type="caution">
    <text evidence="2">The sequence shown here is derived from an EMBL/GenBank/DDBJ whole genome shotgun (WGS) entry which is preliminary data.</text>
</comment>
<gene>
    <name evidence="2" type="ORF">A6E04_00595</name>
</gene>
<reference evidence="2 3" key="1">
    <citation type="submission" date="2016-06" db="EMBL/GenBank/DDBJ databases">
        <authorList>
            <person name="Kjaerup R.B."/>
            <person name="Dalgaard T.S."/>
            <person name="Juul-Madsen H.R."/>
        </authorList>
    </citation>
    <scope>NUCLEOTIDE SEQUENCE [LARGE SCALE GENOMIC DNA]</scope>
    <source>
        <strain evidence="2 3">1S159</strain>
    </source>
</reference>
<dbReference type="Proteomes" id="UP000093523">
    <property type="component" value="Unassembled WGS sequence"/>
</dbReference>
<organism evidence="2 3">
    <name type="scientific">Aliivibrio logei</name>
    <name type="common">Vibrio logei</name>
    <dbReference type="NCBI Taxonomy" id="688"/>
    <lineage>
        <taxon>Bacteria</taxon>
        <taxon>Pseudomonadati</taxon>
        <taxon>Pseudomonadota</taxon>
        <taxon>Gammaproteobacteria</taxon>
        <taxon>Vibrionales</taxon>
        <taxon>Vibrionaceae</taxon>
        <taxon>Aliivibrio</taxon>
    </lineage>
</organism>
<dbReference type="AlphaFoldDB" id="A0A1B9NWZ3"/>
<dbReference type="RefSeq" id="WP_065611620.1">
    <property type="nucleotide sequence ID" value="NZ_CAWMPN010000013.1"/>
</dbReference>
<evidence type="ECO:0000256" key="1">
    <source>
        <dbReference type="SAM" id="Phobius"/>
    </source>
</evidence>
<dbReference type="InterPro" id="IPR012902">
    <property type="entry name" value="N_methyl_site"/>
</dbReference>
<evidence type="ECO:0000313" key="3">
    <source>
        <dbReference type="Proteomes" id="UP000093523"/>
    </source>
</evidence>
<proteinExistence type="predicted"/>